<feature type="transmembrane region" description="Helical" evidence="1">
    <location>
        <begin position="163"/>
        <end position="178"/>
    </location>
</feature>
<feature type="transmembrane region" description="Helical" evidence="1">
    <location>
        <begin position="132"/>
        <end position="151"/>
    </location>
</feature>
<feature type="transmembrane region" description="Helical" evidence="1">
    <location>
        <begin position="272"/>
        <end position="292"/>
    </location>
</feature>
<name>A0AAN7C727_9PEZI</name>
<comment type="caution">
    <text evidence="2">The sequence shown here is derived from an EMBL/GenBank/DDBJ whole genome shotgun (WGS) entry which is preliminary data.</text>
</comment>
<dbReference type="Pfam" id="PF16983">
    <property type="entry name" value="MFS_MOT1"/>
    <property type="match status" value="2"/>
</dbReference>
<evidence type="ECO:0000256" key="1">
    <source>
        <dbReference type="SAM" id="Phobius"/>
    </source>
</evidence>
<feature type="transmembrane region" description="Helical" evidence="1">
    <location>
        <begin position="57"/>
        <end position="77"/>
    </location>
</feature>
<feature type="transmembrane region" description="Helical" evidence="1">
    <location>
        <begin position="185"/>
        <end position="203"/>
    </location>
</feature>
<dbReference type="PANTHER" id="PTHR31970:SF9">
    <property type="entry name" value="MOLYBDATE TRANSPORTER 2"/>
    <property type="match status" value="1"/>
</dbReference>
<keyword evidence="1" id="KW-1133">Transmembrane helix</keyword>
<evidence type="ECO:0000313" key="2">
    <source>
        <dbReference type="EMBL" id="KAK4236425.1"/>
    </source>
</evidence>
<reference evidence="2" key="1">
    <citation type="journal article" date="2023" name="Mol. Phylogenet. Evol.">
        <title>Genome-scale phylogeny and comparative genomics of the fungal order Sordariales.</title>
        <authorList>
            <person name="Hensen N."/>
            <person name="Bonometti L."/>
            <person name="Westerberg I."/>
            <person name="Brannstrom I.O."/>
            <person name="Guillou S."/>
            <person name="Cros-Aarteil S."/>
            <person name="Calhoun S."/>
            <person name="Haridas S."/>
            <person name="Kuo A."/>
            <person name="Mondo S."/>
            <person name="Pangilinan J."/>
            <person name="Riley R."/>
            <person name="LaButti K."/>
            <person name="Andreopoulos B."/>
            <person name="Lipzen A."/>
            <person name="Chen C."/>
            <person name="Yan M."/>
            <person name="Daum C."/>
            <person name="Ng V."/>
            <person name="Clum A."/>
            <person name="Steindorff A."/>
            <person name="Ohm R.A."/>
            <person name="Martin F."/>
            <person name="Silar P."/>
            <person name="Natvig D.O."/>
            <person name="Lalanne C."/>
            <person name="Gautier V."/>
            <person name="Ament-Velasquez S.L."/>
            <person name="Kruys A."/>
            <person name="Hutchinson M.I."/>
            <person name="Powell A.J."/>
            <person name="Barry K."/>
            <person name="Miller A.N."/>
            <person name="Grigoriev I.V."/>
            <person name="Debuchy R."/>
            <person name="Gladieux P."/>
            <person name="Hiltunen Thoren M."/>
            <person name="Johannesson H."/>
        </authorList>
    </citation>
    <scope>NUCLEOTIDE SEQUENCE</scope>
    <source>
        <strain evidence="2">CBS 532.94</strain>
    </source>
</reference>
<feature type="transmembrane region" description="Helical" evidence="1">
    <location>
        <begin position="304"/>
        <end position="326"/>
    </location>
</feature>
<dbReference type="EMBL" id="MU860193">
    <property type="protein sequence ID" value="KAK4236425.1"/>
    <property type="molecule type" value="Genomic_DNA"/>
</dbReference>
<keyword evidence="3" id="KW-1185">Reference proteome</keyword>
<accession>A0AAN7C727</accession>
<evidence type="ECO:0000313" key="3">
    <source>
        <dbReference type="Proteomes" id="UP001303760"/>
    </source>
</evidence>
<dbReference type="InterPro" id="IPR031563">
    <property type="entry name" value="MOT1/MOT2"/>
</dbReference>
<sequence length="466" mass="48415">MRHSFLSELGRRNRNNLRTLRQSPVAEISGALGDLGTLLPLMVALAVQGSIDLSSTLVFSGLFNIVTGAMFGIPLPVQPMKAIAASALSTPLSLRETTASGALVSLAVLLLSTTGLLRLLTRLIPVPVIKGIQLGAGLRLVTAGANLILPLPWFSLSPQKNPLDTRIATLIAFLLLLLTQRAPRFPYALLIFLLGLLSTLLFSPDHVPSPPSLGLSLSLWKPVFTLPNFNSPAAWSTALSQLPLTTLNSVIAVSALATDLLPSLPPLGVTSLGLSVAAMNLCACWFGAMPVCHGAGGLAAQHRFGARSGASVLLLGVGKMALGLFLSGSNDSSSGGGGGGLLVGILRGFPKGVLGVMVIAAGLELGKVGAGVNGRGAAADLGWEDTSSVAGEEGAGNGNERRWREVGVREQQERWMVMMVTAAGTLAFKSDAVGFVAGCCCHGAYRVADGVERRWGAEGERRPLLW</sequence>
<dbReference type="Proteomes" id="UP001303760">
    <property type="component" value="Unassembled WGS sequence"/>
</dbReference>
<keyword evidence="1" id="KW-0812">Transmembrane</keyword>
<feature type="transmembrane region" description="Helical" evidence="1">
    <location>
        <begin position="97"/>
        <end position="120"/>
    </location>
</feature>
<gene>
    <name evidence="2" type="ORF">C8A03DRAFT_16920</name>
</gene>
<evidence type="ECO:0008006" key="4">
    <source>
        <dbReference type="Google" id="ProtNLM"/>
    </source>
</evidence>
<dbReference type="AlphaFoldDB" id="A0AAN7C727"/>
<dbReference type="GO" id="GO:0015098">
    <property type="term" value="F:molybdate ion transmembrane transporter activity"/>
    <property type="evidence" value="ECO:0007669"/>
    <property type="project" value="InterPro"/>
</dbReference>
<protein>
    <recommendedName>
        <fullName evidence="4">Molybdate transporter 1</fullName>
    </recommendedName>
</protein>
<proteinExistence type="predicted"/>
<keyword evidence="1" id="KW-0472">Membrane</keyword>
<organism evidence="2 3">
    <name type="scientific">Achaetomium macrosporum</name>
    <dbReference type="NCBI Taxonomy" id="79813"/>
    <lineage>
        <taxon>Eukaryota</taxon>
        <taxon>Fungi</taxon>
        <taxon>Dikarya</taxon>
        <taxon>Ascomycota</taxon>
        <taxon>Pezizomycotina</taxon>
        <taxon>Sordariomycetes</taxon>
        <taxon>Sordariomycetidae</taxon>
        <taxon>Sordariales</taxon>
        <taxon>Chaetomiaceae</taxon>
        <taxon>Achaetomium</taxon>
    </lineage>
</organism>
<reference evidence="2" key="2">
    <citation type="submission" date="2023-05" db="EMBL/GenBank/DDBJ databases">
        <authorList>
            <consortium name="Lawrence Berkeley National Laboratory"/>
            <person name="Steindorff A."/>
            <person name="Hensen N."/>
            <person name="Bonometti L."/>
            <person name="Westerberg I."/>
            <person name="Brannstrom I.O."/>
            <person name="Guillou S."/>
            <person name="Cros-Aarteil S."/>
            <person name="Calhoun S."/>
            <person name="Haridas S."/>
            <person name="Kuo A."/>
            <person name="Mondo S."/>
            <person name="Pangilinan J."/>
            <person name="Riley R."/>
            <person name="Labutti K."/>
            <person name="Andreopoulos B."/>
            <person name="Lipzen A."/>
            <person name="Chen C."/>
            <person name="Yanf M."/>
            <person name="Daum C."/>
            <person name="Ng V."/>
            <person name="Clum A."/>
            <person name="Ohm R."/>
            <person name="Martin F."/>
            <person name="Silar P."/>
            <person name="Natvig D."/>
            <person name="Lalanne C."/>
            <person name="Gautier V."/>
            <person name="Ament-Velasquez S.L."/>
            <person name="Kruys A."/>
            <person name="Hutchinson M.I."/>
            <person name="Powell A.J."/>
            <person name="Barry K."/>
            <person name="Miller A.N."/>
            <person name="Grigoriev I.V."/>
            <person name="Debuchy R."/>
            <person name="Gladieux P."/>
            <person name="Thoren M.H."/>
            <person name="Johannesson H."/>
        </authorList>
    </citation>
    <scope>NUCLEOTIDE SEQUENCE</scope>
    <source>
        <strain evidence="2">CBS 532.94</strain>
    </source>
</reference>
<feature type="transmembrane region" description="Helical" evidence="1">
    <location>
        <begin position="25"/>
        <end position="45"/>
    </location>
</feature>
<dbReference type="PANTHER" id="PTHR31970">
    <property type="match status" value="1"/>
</dbReference>